<dbReference type="AlphaFoldDB" id="A0A7D5GUR1"/>
<gene>
    <name evidence="1" type="ORF">HYG82_16385</name>
</gene>
<proteinExistence type="predicted"/>
<name>A0A7D5GUR1_9EURY</name>
<reference evidence="1 2" key="1">
    <citation type="submission" date="2020-07" db="EMBL/GenBank/DDBJ databases">
        <authorList>
            <person name="Cui H."/>
        </authorList>
    </citation>
    <scope>NUCLEOTIDE SEQUENCE [LARGE SCALE GENOMIC DNA]</scope>
    <source>
        <strain evidence="1 2">YPL8</strain>
    </source>
</reference>
<evidence type="ECO:0000313" key="1">
    <source>
        <dbReference type="EMBL" id="QLG50306.1"/>
    </source>
</evidence>
<sequence length="52" mass="5991">MRTRCPLCRRSLSGDTQRWCRCGKTMDSDCYHAHDDWCAVDGAEAWIGALER</sequence>
<dbReference type="KEGG" id="haly:HYG82_16385"/>
<organism evidence="1 2">
    <name type="scientific">Natrinema halophilum</name>
    <dbReference type="NCBI Taxonomy" id="1699371"/>
    <lineage>
        <taxon>Archaea</taxon>
        <taxon>Methanobacteriati</taxon>
        <taxon>Methanobacteriota</taxon>
        <taxon>Stenosarchaea group</taxon>
        <taxon>Halobacteria</taxon>
        <taxon>Halobacteriales</taxon>
        <taxon>Natrialbaceae</taxon>
        <taxon>Natrinema</taxon>
    </lineage>
</organism>
<accession>A0A7D5GUR1</accession>
<dbReference type="OrthoDB" id="189635at2157"/>
<keyword evidence="2" id="KW-1185">Reference proteome</keyword>
<protein>
    <submittedName>
        <fullName evidence="1">Uncharacterized protein</fullName>
    </submittedName>
</protein>
<evidence type="ECO:0000313" key="2">
    <source>
        <dbReference type="Proteomes" id="UP000509241"/>
    </source>
</evidence>
<dbReference type="Proteomes" id="UP000509241">
    <property type="component" value="Chromosome"/>
</dbReference>
<dbReference type="RefSeq" id="WP_179262684.1">
    <property type="nucleotide sequence ID" value="NZ_CP058601.1"/>
</dbReference>
<dbReference type="EMBL" id="CP058601">
    <property type="protein sequence ID" value="QLG50306.1"/>
    <property type="molecule type" value="Genomic_DNA"/>
</dbReference>
<dbReference type="GeneID" id="56034902"/>